<reference evidence="3" key="1">
    <citation type="submission" date="2023-03" db="EMBL/GenBank/DDBJ databases">
        <title>Massive genome expansion in bonnet fungi (Mycena s.s.) driven by repeated elements and novel gene families across ecological guilds.</title>
        <authorList>
            <consortium name="Lawrence Berkeley National Laboratory"/>
            <person name="Harder C.B."/>
            <person name="Miyauchi S."/>
            <person name="Viragh M."/>
            <person name="Kuo A."/>
            <person name="Thoen E."/>
            <person name="Andreopoulos B."/>
            <person name="Lu D."/>
            <person name="Skrede I."/>
            <person name="Drula E."/>
            <person name="Henrissat B."/>
            <person name="Morin E."/>
            <person name="Kohler A."/>
            <person name="Barry K."/>
            <person name="LaButti K."/>
            <person name="Morin E."/>
            <person name="Salamov A."/>
            <person name="Lipzen A."/>
            <person name="Mereny Z."/>
            <person name="Hegedus B."/>
            <person name="Baldrian P."/>
            <person name="Stursova M."/>
            <person name="Weitz H."/>
            <person name="Taylor A."/>
            <person name="Grigoriev I.V."/>
            <person name="Nagy L.G."/>
            <person name="Martin F."/>
            <person name="Kauserud H."/>
        </authorList>
    </citation>
    <scope>NUCLEOTIDE SEQUENCE</scope>
    <source>
        <strain evidence="3">9284</strain>
    </source>
</reference>
<sequence>MVHRRRPKHEDLEEQNEDTETPTLRSPRKRLRRQLDSSSESEAEGELPVPSQTGEPSNSDSPSSPKRLCRRQDSTVTPSARNKRTREASHSSDSECNLLERKECLKRRRALNPASASSRGGTRDESSDSDSGAHSEDENDLRLPTPPPRSKPLPKEIRRDAIEKLKDCRNNKGSPTAVRRAVPEDVDTSSSSGLENDSDESTMDETQSERASSENGRANSEDASSDNDFIDDADVSSDEDQKVQKALGIVWYERRSLKQQFMAFIESLVKLNANPDLEGLAGEDELSFKAALNALKIRTRAQADTMQGPTWTGSFKITLDRRPVLMGPVQCEDSDCEACWTRGKFKCSAMGSYTVSTRKGFYDPETFQDIPERGEEYSDRTTRDKGNNAQADVLLYPPGFRLVLGEDCAHRAAAYHQTRHYLYHMAVRIWDEIERVGDLESEDLKDQEGLMERMTGAFGEELWHDFCLDSKQWEMFQ</sequence>
<dbReference type="AlphaFoldDB" id="A0AAD7B6J7"/>
<evidence type="ECO:0000256" key="1">
    <source>
        <dbReference type="SAM" id="MobiDB-lite"/>
    </source>
</evidence>
<feature type="domain" description="DUF4211" evidence="2">
    <location>
        <begin position="228"/>
        <end position="344"/>
    </location>
</feature>
<feature type="compositionally biased region" description="Polar residues" evidence="1">
    <location>
        <begin position="213"/>
        <end position="222"/>
    </location>
</feature>
<feature type="compositionally biased region" description="Basic and acidic residues" evidence="1">
    <location>
        <begin position="153"/>
        <end position="170"/>
    </location>
</feature>
<feature type="region of interest" description="Disordered" evidence="1">
    <location>
        <begin position="1"/>
        <end position="238"/>
    </location>
</feature>
<dbReference type="Proteomes" id="UP001221142">
    <property type="component" value="Unassembled WGS sequence"/>
</dbReference>
<gene>
    <name evidence="3" type="ORF">FB45DRAFT_940402</name>
</gene>
<comment type="caution">
    <text evidence="3">The sequence shown here is derived from an EMBL/GenBank/DDBJ whole genome shotgun (WGS) entry which is preliminary data.</text>
</comment>
<evidence type="ECO:0000313" key="4">
    <source>
        <dbReference type="Proteomes" id="UP001221142"/>
    </source>
</evidence>
<dbReference type="InterPro" id="IPR025451">
    <property type="entry name" value="DUF4211"/>
</dbReference>
<keyword evidence="4" id="KW-1185">Reference proteome</keyword>
<dbReference type="EMBL" id="JARKIF010000032">
    <property type="protein sequence ID" value="KAJ7611605.1"/>
    <property type="molecule type" value="Genomic_DNA"/>
</dbReference>
<feature type="compositionally biased region" description="Polar residues" evidence="1">
    <location>
        <begin position="50"/>
        <end position="64"/>
    </location>
</feature>
<proteinExistence type="predicted"/>
<feature type="compositionally biased region" description="Acidic residues" evidence="1">
    <location>
        <begin position="223"/>
        <end position="238"/>
    </location>
</feature>
<evidence type="ECO:0000313" key="3">
    <source>
        <dbReference type="EMBL" id="KAJ7611605.1"/>
    </source>
</evidence>
<accession>A0AAD7B6J7</accession>
<name>A0AAD7B6J7_9AGAR</name>
<evidence type="ECO:0000259" key="2">
    <source>
        <dbReference type="Pfam" id="PF13926"/>
    </source>
</evidence>
<protein>
    <recommendedName>
        <fullName evidence="2">DUF4211 domain-containing protein</fullName>
    </recommendedName>
</protein>
<dbReference type="Pfam" id="PF13926">
    <property type="entry name" value="DUF4211"/>
    <property type="match status" value="1"/>
</dbReference>
<organism evidence="3 4">
    <name type="scientific">Roridomyces roridus</name>
    <dbReference type="NCBI Taxonomy" id="1738132"/>
    <lineage>
        <taxon>Eukaryota</taxon>
        <taxon>Fungi</taxon>
        <taxon>Dikarya</taxon>
        <taxon>Basidiomycota</taxon>
        <taxon>Agaricomycotina</taxon>
        <taxon>Agaricomycetes</taxon>
        <taxon>Agaricomycetidae</taxon>
        <taxon>Agaricales</taxon>
        <taxon>Marasmiineae</taxon>
        <taxon>Mycenaceae</taxon>
        <taxon>Roridomyces</taxon>
    </lineage>
</organism>
<feature type="compositionally biased region" description="Basic and acidic residues" evidence="1">
    <location>
        <begin position="85"/>
        <end position="103"/>
    </location>
</feature>
<feature type="compositionally biased region" description="Basic and acidic residues" evidence="1">
    <location>
        <begin position="121"/>
        <end position="136"/>
    </location>
</feature>